<dbReference type="SMART" id="SM00558">
    <property type="entry name" value="JmjC"/>
    <property type="match status" value="1"/>
</dbReference>
<dbReference type="SUPFAM" id="SSF51197">
    <property type="entry name" value="Clavaminate synthase-like"/>
    <property type="match status" value="1"/>
</dbReference>
<dbReference type="PANTHER" id="PTHR12461:SF105">
    <property type="entry name" value="HYPOXIA-INDUCIBLE FACTOR 1-ALPHA INHIBITOR"/>
    <property type="match status" value="1"/>
</dbReference>
<dbReference type="EMBL" id="JAEDAK010000002">
    <property type="protein sequence ID" value="MBH9576223.1"/>
    <property type="molecule type" value="Genomic_DNA"/>
</dbReference>
<evidence type="ECO:0000259" key="1">
    <source>
        <dbReference type="PROSITE" id="PS51184"/>
    </source>
</evidence>
<dbReference type="InterPro" id="IPR014710">
    <property type="entry name" value="RmlC-like_jellyroll"/>
</dbReference>
<dbReference type="InterPro" id="IPR003347">
    <property type="entry name" value="JmjC_dom"/>
</dbReference>
<organism evidence="2 3">
    <name type="scientific">Inhella proteolytica</name>
    <dbReference type="NCBI Taxonomy" id="2795029"/>
    <lineage>
        <taxon>Bacteria</taxon>
        <taxon>Pseudomonadati</taxon>
        <taxon>Pseudomonadota</taxon>
        <taxon>Betaproteobacteria</taxon>
        <taxon>Burkholderiales</taxon>
        <taxon>Sphaerotilaceae</taxon>
        <taxon>Inhella</taxon>
    </lineage>
</organism>
<dbReference type="RefSeq" id="WP_198109826.1">
    <property type="nucleotide sequence ID" value="NZ_JAEDAK010000002.1"/>
</dbReference>
<dbReference type="InterPro" id="IPR041667">
    <property type="entry name" value="Cupin_8"/>
</dbReference>
<gene>
    <name evidence="2" type="ORF">I7X39_04805</name>
</gene>
<name>A0A931J1Z9_9BURK</name>
<dbReference type="PROSITE" id="PS51184">
    <property type="entry name" value="JMJC"/>
    <property type="match status" value="1"/>
</dbReference>
<proteinExistence type="predicted"/>
<dbReference type="Gene3D" id="2.60.120.10">
    <property type="entry name" value="Jelly Rolls"/>
    <property type="match status" value="1"/>
</dbReference>
<dbReference type="PANTHER" id="PTHR12461">
    <property type="entry name" value="HYPOXIA-INDUCIBLE FACTOR 1 ALPHA INHIBITOR-RELATED"/>
    <property type="match status" value="1"/>
</dbReference>
<reference evidence="2" key="1">
    <citation type="submission" date="2020-12" db="EMBL/GenBank/DDBJ databases">
        <title>The genome sequence of Inhella sp. 1Y17.</title>
        <authorList>
            <person name="Liu Y."/>
        </authorList>
    </citation>
    <scope>NUCLEOTIDE SEQUENCE</scope>
    <source>
        <strain evidence="2">1Y17</strain>
    </source>
</reference>
<dbReference type="Proteomes" id="UP000613266">
    <property type="component" value="Unassembled WGS sequence"/>
</dbReference>
<comment type="caution">
    <text evidence="2">The sequence shown here is derived from an EMBL/GenBank/DDBJ whole genome shotgun (WGS) entry which is preliminary data.</text>
</comment>
<sequence>MQLLEVTCPGELPPGALQGAEPQLLRGLVAHWPLAQEAADPAAVAARLRAHWRGATVGVWRAPPQAGGRFFYTDDFRGFNFSREIHPFPAVLDELLALQSAAAPPALYMGSTTLDTCLPGLCAELPLALDVPEPLASLWLGNRACVATHQDWPDNLACVLAGRRRFTLFPPDCVADLYIGPLDLTPAGQPVSLVDARAPDLQRFPRFAAAQARAQVVELAPGDALYIPSLWWHQVEALEPFNLLLNHWWRRGPAWADSPMQALWLALATMRDLPAAERQAWRALFDHYVFDAPEPTHIPAHARGPLAPLDEAGMRRIRALLLNRLNR</sequence>
<feature type="domain" description="JmjC" evidence="1">
    <location>
        <begin position="103"/>
        <end position="266"/>
    </location>
</feature>
<keyword evidence="3" id="KW-1185">Reference proteome</keyword>
<accession>A0A931J1Z9</accession>
<dbReference type="Pfam" id="PF13621">
    <property type="entry name" value="Cupin_8"/>
    <property type="match status" value="1"/>
</dbReference>
<dbReference type="AlphaFoldDB" id="A0A931J1Z9"/>
<evidence type="ECO:0000313" key="2">
    <source>
        <dbReference type="EMBL" id="MBH9576223.1"/>
    </source>
</evidence>
<protein>
    <submittedName>
        <fullName evidence="2">Cupin-like domain-containing protein</fullName>
    </submittedName>
</protein>
<evidence type="ECO:0000313" key="3">
    <source>
        <dbReference type="Proteomes" id="UP000613266"/>
    </source>
</evidence>